<reference evidence="2" key="2">
    <citation type="submission" date="2023-05" db="EMBL/GenBank/DDBJ databases">
        <authorList>
            <person name="Schelkunov M.I."/>
        </authorList>
    </citation>
    <scope>NUCLEOTIDE SEQUENCE</scope>
    <source>
        <strain evidence="2">Hsosn_3</strain>
        <tissue evidence="2">Leaf</tissue>
    </source>
</reference>
<evidence type="ECO:0000313" key="2">
    <source>
        <dbReference type="EMBL" id="KAK1382446.1"/>
    </source>
</evidence>
<feature type="region of interest" description="Disordered" evidence="1">
    <location>
        <begin position="1"/>
        <end position="101"/>
    </location>
</feature>
<protein>
    <submittedName>
        <fullName evidence="2">Uncharacterized protein</fullName>
    </submittedName>
</protein>
<feature type="compositionally biased region" description="Basic and acidic residues" evidence="1">
    <location>
        <begin position="1"/>
        <end position="23"/>
    </location>
</feature>
<accession>A0AAD8IBE5</accession>
<comment type="caution">
    <text evidence="2">The sequence shown here is derived from an EMBL/GenBank/DDBJ whole genome shotgun (WGS) entry which is preliminary data.</text>
</comment>
<keyword evidence="3" id="KW-1185">Reference proteome</keyword>
<sequence>MPPELLPRDRKELFRERKNERSLSEGGGSNRWRDVRRPSGYGRSSPMLSEESFRGSGPSRSNDKMLDDENGRSFGKYGRSGRETRGGPFSQRGLIRHSSDAAAAAIANSSLTGPASMQLDVNDQRSESRWRKFIELYRLEDS</sequence>
<organism evidence="2 3">
    <name type="scientific">Heracleum sosnowskyi</name>
    <dbReference type="NCBI Taxonomy" id="360622"/>
    <lineage>
        <taxon>Eukaryota</taxon>
        <taxon>Viridiplantae</taxon>
        <taxon>Streptophyta</taxon>
        <taxon>Embryophyta</taxon>
        <taxon>Tracheophyta</taxon>
        <taxon>Spermatophyta</taxon>
        <taxon>Magnoliopsida</taxon>
        <taxon>eudicotyledons</taxon>
        <taxon>Gunneridae</taxon>
        <taxon>Pentapetalae</taxon>
        <taxon>asterids</taxon>
        <taxon>campanulids</taxon>
        <taxon>Apiales</taxon>
        <taxon>Apiaceae</taxon>
        <taxon>Apioideae</taxon>
        <taxon>apioid superclade</taxon>
        <taxon>Tordylieae</taxon>
        <taxon>Tordyliinae</taxon>
        <taxon>Heracleum</taxon>
    </lineage>
</organism>
<proteinExistence type="predicted"/>
<feature type="compositionally biased region" description="Basic and acidic residues" evidence="1">
    <location>
        <begin position="61"/>
        <end position="71"/>
    </location>
</feature>
<evidence type="ECO:0000313" key="3">
    <source>
        <dbReference type="Proteomes" id="UP001237642"/>
    </source>
</evidence>
<dbReference type="EMBL" id="JAUIZM010000005">
    <property type="protein sequence ID" value="KAK1382446.1"/>
    <property type="molecule type" value="Genomic_DNA"/>
</dbReference>
<dbReference type="AlphaFoldDB" id="A0AAD8IBE5"/>
<evidence type="ECO:0000256" key="1">
    <source>
        <dbReference type="SAM" id="MobiDB-lite"/>
    </source>
</evidence>
<dbReference type="Proteomes" id="UP001237642">
    <property type="component" value="Unassembled WGS sequence"/>
</dbReference>
<name>A0AAD8IBE5_9APIA</name>
<gene>
    <name evidence="2" type="ORF">POM88_020181</name>
</gene>
<reference evidence="2" key="1">
    <citation type="submission" date="2023-02" db="EMBL/GenBank/DDBJ databases">
        <title>Genome of toxic invasive species Heracleum sosnowskyi carries increased number of genes despite the absence of recent whole-genome duplications.</title>
        <authorList>
            <person name="Schelkunov M."/>
            <person name="Shtratnikova V."/>
            <person name="Makarenko M."/>
            <person name="Klepikova A."/>
            <person name="Omelchenko D."/>
            <person name="Novikova G."/>
            <person name="Obukhova E."/>
            <person name="Bogdanov V."/>
            <person name="Penin A."/>
            <person name="Logacheva M."/>
        </authorList>
    </citation>
    <scope>NUCLEOTIDE SEQUENCE</scope>
    <source>
        <strain evidence="2">Hsosn_3</strain>
        <tissue evidence="2">Leaf</tissue>
    </source>
</reference>